<dbReference type="SUPFAM" id="SSF53474">
    <property type="entry name" value="alpha/beta-Hydrolases"/>
    <property type="match status" value="1"/>
</dbReference>
<organism evidence="5 6">
    <name type="scientific">Tetraparma gracilis</name>
    <dbReference type="NCBI Taxonomy" id="2962635"/>
    <lineage>
        <taxon>Eukaryota</taxon>
        <taxon>Sar</taxon>
        <taxon>Stramenopiles</taxon>
        <taxon>Ochrophyta</taxon>
        <taxon>Bolidophyceae</taxon>
        <taxon>Parmales</taxon>
        <taxon>Triparmaceae</taxon>
        <taxon>Tetraparma</taxon>
    </lineage>
</organism>
<dbReference type="Gene3D" id="3.40.50.1820">
    <property type="entry name" value="alpha/beta hydrolase"/>
    <property type="match status" value="1"/>
</dbReference>
<dbReference type="Pfam" id="PF03403">
    <property type="entry name" value="PAF-AH_p_II"/>
    <property type="match status" value="1"/>
</dbReference>
<gene>
    <name evidence="5" type="ORF">TeGR_g10698</name>
</gene>
<proteinExistence type="predicted"/>
<dbReference type="PANTHER" id="PTHR10272">
    <property type="entry name" value="PLATELET-ACTIVATING FACTOR ACETYLHYDROLASE"/>
    <property type="match status" value="1"/>
</dbReference>
<dbReference type="Proteomes" id="UP001165060">
    <property type="component" value="Unassembled WGS sequence"/>
</dbReference>
<dbReference type="EC" id="3.1.1.47" evidence="1"/>
<keyword evidence="4" id="KW-0443">Lipid metabolism</keyword>
<evidence type="ECO:0000313" key="6">
    <source>
        <dbReference type="Proteomes" id="UP001165060"/>
    </source>
</evidence>
<evidence type="ECO:0000313" key="5">
    <source>
        <dbReference type="EMBL" id="GMI36681.1"/>
    </source>
</evidence>
<protein>
    <recommendedName>
        <fullName evidence="1">1-alkyl-2-acetylglycerophosphocholine esterase</fullName>
        <ecNumber evidence="1">3.1.1.47</ecNumber>
    </recommendedName>
</protein>
<dbReference type="PANTHER" id="PTHR10272:SF0">
    <property type="entry name" value="PLATELET-ACTIVATING FACTOR ACETYLHYDROLASE"/>
    <property type="match status" value="1"/>
</dbReference>
<name>A0ABQ6MZB2_9STRA</name>
<evidence type="ECO:0000256" key="2">
    <source>
        <dbReference type="ARBA" id="ARBA00022801"/>
    </source>
</evidence>
<keyword evidence="6" id="KW-1185">Reference proteome</keyword>
<evidence type="ECO:0000256" key="1">
    <source>
        <dbReference type="ARBA" id="ARBA00013201"/>
    </source>
</evidence>
<reference evidence="5 6" key="1">
    <citation type="journal article" date="2023" name="Commun. Biol.">
        <title>Genome analysis of Parmales, the sister group of diatoms, reveals the evolutionary specialization of diatoms from phago-mixotrophs to photoautotrophs.</title>
        <authorList>
            <person name="Ban H."/>
            <person name="Sato S."/>
            <person name="Yoshikawa S."/>
            <person name="Yamada K."/>
            <person name="Nakamura Y."/>
            <person name="Ichinomiya M."/>
            <person name="Sato N."/>
            <person name="Blanc-Mathieu R."/>
            <person name="Endo H."/>
            <person name="Kuwata A."/>
            <person name="Ogata H."/>
        </authorList>
    </citation>
    <scope>NUCLEOTIDE SEQUENCE [LARGE SCALE GENOMIC DNA]</scope>
</reference>
<keyword evidence="2" id="KW-0378">Hydrolase</keyword>
<sequence length="234" mass="25975">MAALLSQMGFIVLVPDHTDGSASRARSCPSPIYYESFFHTKERPHRARQLLHRVKDIRDTFEWTKSLNAGNLPDHPELSKFANSLDLSSGYVAAGHSFGGGTSIACGITDDQCTGVIALDPWVVCVLDNDLFERPSSTPILSITADQGASKGGYWRKNCSHVTRYVNENEGKMVLMEGANHFDVCDLSLYLRDNLYFPAHDSLIRSFLNDLDWLATSTPPPTPPPAFLRHHPPF</sequence>
<comment type="caution">
    <text evidence="5">The sequence shown here is derived from an EMBL/GenBank/DDBJ whole genome shotgun (WGS) entry which is preliminary data.</text>
</comment>
<keyword evidence="3" id="KW-0442">Lipid degradation</keyword>
<evidence type="ECO:0000256" key="3">
    <source>
        <dbReference type="ARBA" id="ARBA00022963"/>
    </source>
</evidence>
<dbReference type="EMBL" id="BRYB01000744">
    <property type="protein sequence ID" value="GMI36681.1"/>
    <property type="molecule type" value="Genomic_DNA"/>
</dbReference>
<accession>A0ABQ6MZB2</accession>
<dbReference type="InterPro" id="IPR029058">
    <property type="entry name" value="AB_hydrolase_fold"/>
</dbReference>
<evidence type="ECO:0000256" key="4">
    <source>
        <dbReference type="ARBA" id="ARBA00023098"/>
    </source>
</evidence>